<gene>
    <name evidence="2" type="primary">ND6</name>
</gene>
<geneLocation type="mitochondrion" evidence="2"/>
<dbReference type="AlphaFoldDB" id="A0A0K2CPH7"/>
<evidence type="ECO:0000256" key="1">
    <source>
        <dbReference type="SAM" id="Phobius"/>
    </source>
</evidence>
<feature type="transmembrane region" description="Helical" evidence="1">
    <location>
        <begin position="54"/>
        <end position="74"/>
    </location>
</feature>
<feature type="transmembrane region" description="Helical" evidence="1">
    <location>
        <begin position="144"/>
        <end position="165"/>
    </location>
</feature>
<keyword evidence="2" id="KW-0496">Mitochondrion</keyword>
<organism evidence="2">
    <name type="scientific">Argopecten irradians concentricus</name>
    <dbReference type="NCBI Taxonomy" id="158586"/>
    <lineage>
        <taxon>Eukaryota</taxon>
        <taxon>Metazoa</taxon>
        <taxon>Spiralia</taxon>
        <taxon>Lophotrochozoa</taxon>
        <taxon>Mollusca</taxon>
        <taxon>Bivalvia</taxon>
        <taxon>Autobranchia</taxon>
        <taxon>Pteriomorphia</taxon>
        <taxon>Pectinida</taxon>
        <taxon>Pectinoidea</taxon>
        <taxon>Pectinidae</taxon>
        <taxon>Argopecten</taxon>
    </lineage>
</organism>
<keyword evidence="1" id="KW-1133">Transmembrane helix</keyword>
<keyword evidence="1" id="KW-0472">Membrane</keyword>
<feature type="transmembrane region" description="Helical" evidence="1">
    <location>
        <begin position="30"/>
        <end position="48"/>
    </location>
</feature>
<accession>A0A0K2CPH7</accession>
<feature type="transmembrane region" description="Helical" evidence="1">
    <location>
        <begin position="95"/>
        <end position="124"/>
    </location>
</feature>
<proteinExistence type="predicted"/>
<sequence length="179" mass="19294">MVEVVVVWFLMWVVVMTLIFGAASLVNPQAVGAACLLLVLLSCLIFGYSGPVWLSHFIFLAFLGGLMVVFLYAVSLAPSPFFKGVVGQVKTPLKMLGAAFFFFFFLCFYEGWFSAGSVLLGGLIESPSLSGGEMVDSSWVSSLSFVFLALVLAICMVSVTKLCSYNSGGSLRGMRSKMD</sequence>
<name>A0A0K2CPH7_ARGIR</name>
<keyword evidence="1" id="KW-0812">Transmembrane</keyword>
<dbReference type="EMBL" id="KT161259">
    <property type="protein sequence ID" value="ALA07925.1"/>
    <property type="molecule type" value="Genomic_DNA"/>
</dbReference>
<reference evidence="2" key="1">
    <citation type="submission" date="2015-06" db="EMBL/GenBank/DDBJ databases">
        <title>The complete mitochondrial genomes of four scallops: evidence for conserved gene arrangement in genus Argopecten (Bivalvia: Pectinidae).</title>
        <authorList>
            <person name="Li H."/>
        </authorList>
    </citation>
    <scope>NUCLEOTIDE SEQUENCE</scope>
</reference>
<feature type="transmembrane region" description="Helical" evidence="1">
    <location>
        <begin position="6"/>
        <end position="23"/>
    </location>
</feature>
<evidence type="ECO:0000313" key="2">
    <source>
        <dbReference type="EMBL" id="ALA07925.1"/>
    </source>
</evidence>
<protein>
    <submittedName>
        <fullName evidence="2">NADH dehydrogenase subunit 6</fullName>
    </submittedName>
</protein>